<reference evidence="1 2" key="1">
    <citation type="submission" date="2019-10" db="EMBL/GenBank/DDBJ databases">
        <title>Draft Genome Sequence of the Caffeine Degrading Methylotroph Methylorubrum populi PINKEL.</title>
        <authorList>
            <person name="Dawson S.C."/>
            <person name="Zhang X."/>
            <person name="Wright M.E."/>
            <person name="Sharma G."/>
            <person name="Langner J.T."/>
            <person name="Ditty J.L."/>
            <person name="Subuyuj G.A."/>
        </authorList>
    </citation>
    <scope>NUCLEOTIDE SEQUENCE [LARGE SCALE GENOMIC DNA]</scope>
    <source>
        <strain evidence="1 2">Pinkel</strain>
    </source>
</reference>
<dbReference type="AlphaFoldDB" id="A0A833J309"/>
<protein>
    <submittedName>
        <fullName evidence="1">Uncharacterized protein</fullName>
    </submittedName>
</protein>
<evidence type="ECO:0000313" key="2">
    <source>
        <dbReference type="Proteomes" id="UP000469949"/>
    </source>
</evidence>
<dbReference type="Gene3D" id="3.40.50.1010">
    <property type="entry name" value="5'-nuclease"/>
    <property type="match status" value="1"/>
</dbReference>
<comment type="caution">
    <text evidence="1">The sequence shown here is derived from an EMBL/GenBank/DDBJ whole genome shotgun (WGS) entry which is preliminary data.</text>
</comment>
<dbReference type="EMBL" id="WEKV01000014">
    <property type="protein sequence ID" value="KAB7783620.1"/>
    <property type="molecule type" value="Genomic_DNA"/>
</dbReference>
<dbReference type="RefSeq" id="WP_152277803.1">
    <property type="nucleotide sequence ID" value="NZ_WEKV01000014.1"/>
</dbReference>
<name>A0A833J309_9HYPH</name>
<sequence>MAFSFKDAERLWRRAPSARLVRRDDDLLPFVGKRVEAGQGLLLDTCVYIDELQAKTPITIADLITVRQVNHSAVAMQELMYAVGALDPADPRSGPVVDKIGRMIEGMPRHRLYTPDAEVLAKAAVYAGMLSRTQSYAKDDRRRALNDCVLFLQAVKLGCTVLTRNIKDFDFLLQMCPSGRVLFYRV</sequence>
<dbReference type="Proteomes" id="UP000469949">
    <property type="component" value="Unassembled WGS sequence"/>
</dbReference>
<proteinExistence type="predicted"/>
<organism evidence="1 2">
    <name type="scientific">Methylorubrum populi</name>
    <dbReference type="NCBI Taxonomy" id="223967"/>
    <lineage>
        <taxon>Bacteria</taxon>
        <taxon>Pseudomonadati</taxon>
        <taxon>Pseudomonadota</taxon>
        <taxon>Alphaproteobacteria</taxon>
        <taxon>Hyphomicrobiales</taxon>
        <taxon>Methylobacteriaceae</taxon>
        <taxon>Methylorubrum</taxon>
    </lineage>
</organism>
<gene>
    <name evidence="1" type="ORF">F8B43_3543</name>
</gene>
<accession>A0A833J309</accession>
<evidence type="ECO:0000313" key="1">
    <source>
        <dbReference type="EMBL" id="KAB7783620.1"/>
    </source>
</evidence>
<dbReference type="SUPFAM" id="SSF88723">
    <property type="entry name" value="PIN domain-like"/>
    <property type="match status" value="1"/>
</dbReference>
<dbReference type="InterPro" id="IPR029060">
    <property type="entry name" value="PIN-like_dom_sf"/>
</dbReference>